<keyword evidence="7" id="KW-0539">Nucleus</keyword>
<keyword evidence="2" id="KW-0479">Metal-binding</keyword>
<feature type="region of interest" description="Disordered" evidence="8">
    <location>
        <begin position="69"/>
        <end position="143"/>
    </location>
</feature>
<evidence type="ECO:0000256" key="4">
    <source>
        <dbReference type="ARBA" id="ARBA00023015"/>
    </source>
</evidence>
<dbReference type="AlphaFoldDB" id="M2M258"/>
<keyword evidence="6" id="KW-0804">Transcription</keyword>
<dbReference type="InterPro" id="IPR036864">
    <property type="entry name" value="Zn2-C6_fun-type_DNA-bd_sf"/>
</dbReference>
<dbReference type="OMA" id="HECIDRE"/>
<dbReference type="HOGENOM" id="CLU_440068_0_0_1"/>
<dbReference type="GeneID" id="19108310"/>
<evidence type="ECO:0000256" key="3">
    <source>
        <dbReference type="ARBA" id="ARBA00022833"/>
    </source>
</evidence>
<evidence type="ECO:0000256" key="6">
    <source>
        <dbReference type="ARBA" id="ARBA00023163"/>
    </source>
</evidence>
<evidence type="ECO:0000256" key="1">
    <source>
        <dbReference type="ARBA" id="ARBA00004123"/>
    </source>
</evidence>
<sequence length="615" mass="68586">MEDEVPKRQRVAWACTNCRRRKAKCNGETPCNPCRLSKLQCSYASGGRMTSTQYIRQLERKVGQLEKLLGSPGSLTSPPTQASPTHDVQSTPQMQWQNTGSSEQDQPDESPPSDDEYIETIVQDDSQPRHSTDGTESQSHELDPVDFGGLRILKRVHNLCKHLGKRGRAEAVDESLANAFEVAPPEEMSTPISWEAFAMMPSRAAVDKAIDIVVDEACCNMQFLDRTTLVALADDVYRAVEADDSNYDRKALALLYAVLALSRQFSHVDASLSSEVQPPKTNGIRYFRASRALLDPASCQDLTALRTLLCMILYTGAANMMSTCYSYICMAVAAALQMGLFNDVSHQKLDDAERKSRRVIYSVLYIADVYVTAALGLPRTLRDIDSERGLPSAVQPTDIHDPLAGTYLHSQLAQILALTVESNHPFIKPIETKNGFYSVEHSKIVAIEAKLDTWFQQLLQRPPETLDPVLMRSQLILRLYHARVQLVLYRPFLHHALRDSSRQTNRPSLKAYACGSACIKAAMQAVWLVERLEASGLFNPSQWFVTFTIFFAAVCLALFVSSNEGAPTVDETADAVRRIKDVCARHAAKNENLGRCLKFLQVSGHHIYMGWQARV</sequence>
<evidence type="ECO:0000313" key="10">
    <source>
        <dbReference type="EMBL" id="EMD01178.1"/>
    </source>
</evidence>
<organism evidence="10 11">
    <name type="scientific">Baudoinia panamericana (strain UAMH 10762)</name>
    <name type="common">Angels' share fungus</name>
    <name type="synonym">Baudoinia compniacensis (strain UAMH 10762)</name>
    <dbReference type="NCBI Taxonomy" id="717646"/>
    <lineage>
        <taxon>Eukaryota</taxon>
        <taxon>Fungi</taxon>
        <taxon>Dikarya</taxon>
        <taxon>Ascomycota</taxon>
        <taxon>Pezizomycotina</taxon>
        <taxon>Dothideomycetes</taxon>
        <taxon>Dothideomycetidae</taxon>
        <taxon>Mycosphaerellales</taxon>
        <taxon>Teratosphaeriaceae</taxon>
        <taxon>Baudoinia</taxon>
    </lineage>
</organism>
<dbReference type="GO" id="GO:0005634">
    <property type="term" value="C:nucleus"/>
    <property type="evidence" value="ECO:0007669"/>
    <property type="project" value="UniProtKB-SubCell"/>
</dbReference>
<dbReference type="Pfam" id="PF04082">
    <property type="entry name" value="Fungal_trans"/>
    <property type="match status" value="1"/>
</dbReference>
<proteinExistence type="predicted"/>
<dbReference type="KEGG" id="bcom:BAUCODRAFT_135907"/>
<comment type="subcellular location">
    <subcellularLocation>
        <location evidence="1">Nucleus</location>
    </subcellularLocation>
</comment>
<keyword evidence="5" id="KW-0238">DNA-binding</keyword>
<dbReference type="SMART" id="SM00906">
    <property type="entry name" value="Fungal_trans"/>
    <property type="match status" value="1"/>
</dbReference>
<dbReference type="Pfam" id="PF00172">
    <property type="entry name" value="Zn_clus"/>
    <property type="match status" value="1"/>
</dbReference>
<dbReference type="EMBL" id="KB445550">
    <property type="protein sequence ID" value="EMD01178.1"/>
    <property type="molecule type" value="Genomic_DNA"/>
</dbReference>
<dbReference type="GO" id="GO:0045944">
    <property type="term" value="P:positive regulation of transcription by RNA polymerase II"/>
    <property type="evidence" value="ECO:0007669"/>
    <property type="project" value="TreeGrafter"/>
</dbReference>
<dbReference type="CDD" id="cd12148">
    <property type="entry name" value="fungal_TF_MHR"/>
    <property type="match status" value="1"/>
</dbReference>
<dbReference type="Gene3D" id="4.10.240.10">
    <property type="entry name" value="Zn(2)-C6 fungal-type DNA-binding domain"/>
    <property type="match status" value="1"/>
</dbReference>
<protein>
    <recommendedName>
        <fullName evidence="9">Zn(2)-C6 fungal-type domain-containing protein</fullName>
    </recommendedName>
</protein>
<evidence type="ECO:0000259" key="9">
    <source>
        <dbReference type="PROSITE" id="PS50048"/>
    </source>
</evidence>
<dbReference type="InterPro" id="IPR051711">
    <property type="entry name" value="Stress_Response_Reg"/>
</dbReference>
<keyword evidence="11" id="KW-1185">Reference proteome</keyword>
<dbReference type="RefSeq" id="XP_007672362.1">
    <property type="nucleotide sequence ID" value="XM_007674172.1"/>
</dbReference>
<dbReference type="GO" id="GO:0008270">
    <property type="term" value="F:zinc ion binding"/>
    <property type="evidence" value="ECO:0007669"/>
    <property type="project" value="InterPro"/>
</dbReference>
<dbReference type="SMART" id="SM00066">
    <property type="entry name" value="GAL4"/>
    <property type="match status" value="1"/>
</dbReference>
<name>M2M258_BAUPA</name>
<dbReference type="InterPro" id="IPR007219">
    <property type="entry name" value="XnlR_reg_dom"/>
</dbReference>
<feature type="domain" description="Zn(2)-C6 fungal-type" evidence="9">
    <location>
        <begin position="14"/>
        <end position="43"/>
    </location>
</feature>
<dbReference type="GO" id="GO:0000981">
    <property type="term" value="F:DNA-binding transcription factor activity, RNA polymerase II-specific"/>
    <property type="evidence" value="ECO:0007669"/>
    <property type="project" value="InterPro"/>
</dbReference>
<evidence type="ECO:0000313" key="11">
    <source>
        <dbReference type="Proteomes" id="UP000011761"/>
    </source>
</evidence>
<evidence type="ECO:0000256" key="2">
    <source>
        <dbReference type="ARBA" id="ARBA00022723"/>
    </source>
</evidence>
<dbReference type="SUPFAM" id="SSF57701">
    <property type="entry name" value="Zn2/Cys6 DNA-binding domain"/>
    <property type="match status" value="1"/>
</dbReference>
<keyword evidence="3" id="KW-0862">Zinc</keyword>
<dbReference type="OrthoDB" id="422427at2759"/>
<dbReference type="GO" id="GO:0006351">
    <property type="term" value="P:DNA-templated transcription"/>
    <property type="evidence" value="ECO:0007669"/>
    <property type="project" value="InterPro"/>
</dbReference>
<dbReference type="PANTHER" id="PTHR47540">
    <property type="entry name" value="THIAMINE REPRESSIBLE GENES REGULATORY PROTEIN THI5"/>
    <property type="match status" value="1"/>
</dbReference>
<feature type="compositionally biased region" description="Polar residues" evidence="8">
    <location>
        <begin position="73"/>
        <end position="100"/>
    </location>
</feature>
<dbReference type="InterPro" id="IPR001138">
    <property type="entry name" value="Zn2Cys6_DnaBD"/>
</dbReference>
<dbReference type="eggNOG" id="ENOG502QSY2">
    <property type="taxonomic scope" value="Eukaryota"/>
</dbReference>
<dbReference type="PROSITE" id="PS00463">
    <property type="entry name" value="ZN2_CY6_FUNGAL_1"/>
    <property type="match status" value="1"/>
</dbReference>
<dbReference type="Proteomes" id="UP000011761">
    <property type="component" value="Unassembled WGS sequence"/>
</dbReference>
<keyword evidence="4" id="KW-0805">Transcription regulation</keyword>
<reference evidence="10 11" key="1">
    <citation type="journal article" date="2012" name="PLoS Pathog.">
        <title>Diverse lifestyles and strategies of plant pathogenesis encoded in the genomes of eighteen Dothideomycetes fungi.</title>
        <authorList>
            <person name="Ohm R.A."/>
            <person name="Feau N."/>
            <person name="Henrissat B."/>
            <person name="Schoch C.L."/>
            <person name="Horwitz B.A."/>
            <person name="Barry K.W."/>
            <person name="Condon B.J."/>
            <person name="Copeland A.C."/>
            <person name="Dhillon B."/>
            <person name="Glaser F."/>
            <person name="Hesse C.N."/>
            <person name="Kosti I."/>
            <person name="LaButti K."/>
            <person name="Lindquist E.A."/>
            <person name="Lucas S."/>
            <person name="Salamov A.A."/>
            <person name="Bradshaw R.E."/>
            <person name="Ciuffetti L."/>
            <person name="Hamelin R.C."/>
            <person name="Kema G.H.J."/>
            <person name="Lawrence C."/>
            <person name="Scott J.A."/>
            <person name="Spatafora J.W."/>
            <person name="Turgeon B.G."/>
            <person name="de Wit P.J.G.M."/>
            <person name="Zhong S."/>
            <person name="Goodwin S.B."/>
            <person name="Grigoriev I.V."/>
        </authorList>
    </citation>
    <scope>NUCLEOTIDE SEQUENCE [LARGE SCALE GENOMIC DNA]</scope>
    <source>
        <strain evidence="10 11">UAMH 10762</strain>
    </source>
</reference>
<accession>M2M258</accession>
<evidence type="ECO:0000256" key="5">
    <source>
        <dbReference type="ARBA" id="ARBA00023125"/>
    </source>
</evidence>
<gene>
    <name evidence="10" type="ORF">BAUCODRAFT_135907</name>
</gene>
<dbReference type="CDD" id="cd00067">
    <property type="entry name" value="GAL4"/>
    <property type="match status" value="1"/>
</dbReference>
<dbReference type="GO" id="GO:0043565">
    <property type="term" value="F:sequence-specific DNA binding"/>
    <property type="evidence" value="ECO:0007669"/>
    <property type="project" value="TreeGrafter"/>
</dbReference>
<feature type="compositionally biased region" description="Acidic residues" evidence="8">
    <location>
        <begin position="105"/>
        <end position="118"/>
    </location>
</feature>
<dbReference type="PANTHER" id="PTHR47540:SF1">
    <property type="entry name" value="ACTIVATOR OF STRESS GENES 1-RELATED"/>
    <property type="match status" value="1"/>
</dbReference>
<feature type="compositionally biased region" description="Basic and acidic residues" evidence="8">
    <location>
        <begin position="126"/>
        <end position="143"/>
    </location>
</feature>
<evidence type="ECO:0000256" key="8">
    <source>
        <dbReference type="SAM" id="MobiDB-lite"/>
    </source>
</evidence>
<evidence type="ECO:0000256" key="7">
    <source>
        <dbReference type="ARBA" id="ARBA00023242"/>
    </source>
</evidence>
<dbReference type="PROSITE" id="PS50048">
    <property type="entry name" value="ZN2_CY6_FUNGAL_2"/>
    <property type="match status" value="1"/>
</dbReference>